<dbReference type="EMBL" id="LLZJ01000122">
    <property type="protein sequence ID" value="KUL63067.1"/>
    <property type="molecule type" value="Genomic_DNA"/>
</dbReference>
<gene>
    <name evidence="1" type="ORF">ADL28_12475</name>
</gene>
<proteinExistence type="predicted"/>
<comment type="caution">
    <text evidence="1">The sequence shown here is derived from an EMBL/GenBank/DDBJ whole genome shotgun (WGS) entry which is preliminary data.</text>
</comment>
<evidence type="ECO:0000313" key="1">
    <source>
        <dbReference type="EMBL" id="KUL63067.1"/>
    </source>
</evidence>
<evidence type="ECO:0000313" key="2">
    <source>
        <dbReference type="Proteomes" id="UP000053413"/>
    </source>
</evidence>
<dbReference type="AlphaFoldDB" id="A0A0X3X1P0"/>
<reference evidence="2" key="1">
    <citation type="submission" date="2015-10" db="EMBL/GenBank/DDBJ databases">
        <authorList>
            <person name="Ju K.-S."/>
            <person name="Doroghazi J.R."/>
            <person name="Metcalf W.W."/>
        </authorList>
    </citation>
    <scope>NUCLEOTIDE SEQUENCE [LARGE SCALE GENOMIC DNA]</scope>
    <source>
        <strain evidence="2">NRRL F-8817</strain>
    </source>
</reference>
<organism evidence="1 2">
    <name type="scientific">Streptomyces violaceusniger</name>
    <dbReference type="NCBI Taxonomy" id="68280"/>
    <lineage>
        <taxon>Bacteria</taxon>
        <taxon>Bacillati</taxon>
        <taxon>Actinomycetota</taxon>
        <taxon>Actinomycetes</taxon>
        <taxon>Kitasatosporales</taxon>
        <taxon>Streptomycetaceae</taxon>
        <taxon>Streptomyces</taxon>
        <taxon>Streptomyces violaceusniger group</taxon>
    </lineage>
</organism>
<name>A0A0X3X1P0_STRVO</name>
<dbReference type="Proteomes" id="UP000053413">
    <property type="component" value="Unassembled WGS sequence"/>
</dbReference>
<accession>A0A0X3X1P0</accession>
<protein>
    <submittedName>
        <fullName evidence="1">Uncharacterized protein</fullName>
    </submittedName>
</protein>
<sequence length="67" mass="7474">MGSVEYCTWSWRMRMPGPHIRLPSGKTRNHMLLCPPASSVTVTPLAMRQSARGTAPCQARPTMFDGR</sequence>